<accession>A0A146KK56</accession>
<organism evidence="2">
    <name type="scientific">Trepomonas sp. PC1</name>
    <dbReference type="NCBI Taxonomy" id="1076344"/>
    <lineage>
        <taxon>Eukaryota</taxon>
        <taxon>Metamonada</taxon>
        <taxon>Diplomonadida</taxon>
        <taxon>Hexamitidae</taxon>
        <taxon>Hexamitinae</taxon>
        <taxon>Trepomonas</taxon>
    </lineage>
</organism>
<sequence length="113" mass="12967">QTSYQRVNEQQQEIQKQKVVKNNPKEQEQQIVKKKKAKEKTVSVFDPLSISDKQFEDVMKKLKEKKKSSTMVQENEVKVQIEPGRKLTDDGLAVYTAEELKIGQKGSGNTKLC</sequence>
<dbReference type="SUPFAM" id="SSF55159">
    <property type="entry name" value="eIF1-like"/>
    <property type="match status" value="1"/>
</dbReference>
<evidence type="ECO:0000256" key="1">
    <source>
        <dbReference type="SAM" id="MobiDB-lite"/>
    </source>
</evidence>
<feature type="non-terminal residue" evidence="2">
    <location>
        <position position="1"/>
    </location>
</feature>
<dbReference type="InterPro" id="IPR036877">
    <property type="entry name" value="SUI1_dom_sf"/>
</dbReference>
<gene>
    <name evidence="2" type="ORF">TPC1_10133</name>
</gene>
<feature type="compositionally biased region" description="Low complexity" evidence="1">
    <location>
        <begin position="1"/>
        <end position="14"/>
    </location>
</feature>
<proteinExistence type="predicted"/>
<reference evidence="2" key="1">
    <citation type="submission" date="2015-07" db="EMBL/GenBank/DDBJ databases">
        <title>Adaptation to a free-living lifestyle via gene acquisitions in the diplomonad Trepomonas sp. PC1.</title>
        <authorList>
            <person name="Xu F."/>
            <person name="Jerlstrom-Hultqvist J."/>
            <person name="Kolisko M."/>
            <person name="Simpson A.G.B."/>
            <person name="Roger A.J."/>
            <person name="Svard S.G."/>
            <person name="Andersson J.O."/>
        </authorList>
    </citation>
    <scope>NUCLEOTIDE SEQUENCE</scope>
    <source>
        <strain evidence="2">PC1</strain>
    </source>
</reference>
<feature type="non-terminal residue" evidence="2">
    <location>
        <position position="113"/>
    </location>
</feature>
<evidence type="ECO:0000313" key="2">
    <source>
        <dbReference type="EMBL" id="JAP96508.1"/>
    </source>
</evidence>
<dbReference type="InterPro" id="IPR013885">
    <property type="entry name" value="DUF1764_euk"/>
</dbReference>
<dbReference type="EMBL" id="GDID01000098">
    <property type="protein sequence ID" value="JAP96508.1"/>
    <property type="molecule type" value="Transcribed_RNA"/>
</dbReference>
<dbReference type="Pfam" id="PF08576">
    <property type="entry name" value="DUF1764"/>
    <property type="match status" value="1"/>
</dbReference>
<protein>
    <submittedName>
        <fullName evidence="2">Uncharacterized protein</fullName>
    </submittedName>
</protein>
<feature type="region of interest" description="Disordered" evidence="1">
    <location>
        <begin position="1"/>
        <end position="33"/>
    </location>
</feature>
<dbReference type="AlphaFoldDB" id="A0A146KK56"/>
<dbReference type="GO" id="GO:0003743">
    <property type="term" value="F:translation initiation factor activity"/>
    <property type="evidence" value="ECO:0007669"/>
    <property type="project" value="InterPro"/>
</dbReference>
<name>A0A146KK56_9EUKA</name>